<keyword evidence="5 15" id="KW-0548">Nucleotidyltransferase</keyword>
<dbReference type="Pfam" id="PF00294">
    <property type="entry name" value="PfkB"/>
    <property type="match status" value="1"/>
</dbReference>
<dbReference type="NCBIfam" id="TIGR02198">
    <property type="entry name" value="rfaE_dom_I"/>
    <property type="match status" value="1"/>
</dbReference>
<comment type="pathway">
    <text evidence="15">Nucleotide-sugar biosynthesis; ADP-L-glycero-beta-D-manno-heptose biosynthesis; ADP-L-glycero-beta-D-manno-heptose from D-glycero-beta-D-manno-heptose 7-phosphate: step 1/4.</text>
</comment>
<evidence type="ECO:0000256" key="7">
    <source>
        <dbReference type="ARBA" id="ARBA00022777"/>
    </source>
</evidence>
<comment type="caution">
    <text evidence="18">The sequence shown here is derived from an EMBL/GenBank/DDBJ whole genome shotgun (WGS) entry which is preliminary data.</text>
</comment>
<dbReference type="HAMAP" id="MF_01603">
    <property type="entry name" value="HldE"/>
    <property type="match status" value="1"/>
</dbReference>
<comment type="similarity">
    <text evidence="14 15">In the C-terminal section; belongs to the cytidylyltransferase family.</text>
</comment>
<dbReference type="STRING" id="64969.SAMN02745127_02852"/>
<keyword evidence="4 15" id="KW-0808">Transferase</keyword>
<dbReference type="GO" id="GO:0005524">
    <property type="term" value="F:ATP binding"/>
    <property type="evidence" value="ECO:0007669"/>
    <property type="project" value="UniProtKB-UniRule"/>
</dbReference>
<dbReference type="GO" id="GO:0016773">
    <property type="term" value="F:phosphotransferase activity, alcohol group as acceptor"/>
    <property type="evidence" value="ECO:0007669"/>
    <property type="project" value="InterPro"/>
</dbReference>
<dbReference type="Gene3D" id="3.40.50.620">
    <property type="entry name" value="HUPs"/>
    <property type="match status" value="1"/>
</dbReference>
<evidence type="ECO:0000313" key="19">
    <source>
        <dbReference type="Proteomes" id="UP000191418"/>
    </source>
</evidence>
<dbReference type="InterPro" id="IPR011914">
    <property type="entry name" value="RfaE_dom_II"/>
</dbReference>
<dbReference type="UniPathway" id="UPA00356">
    <property type="reaction ID" value="UER00437"/>
</dbReference>
<evidence type="ECO:0000259" key="16">
    <source>
        <dbReference type="Pfam" id="PF00294"/>
    </source>
</evidence>
<evidence type="ECO:0000259" key="17">
    <source>
        <dbReference type="Pfam" id="PF01467"/>
    </source>
</evidence>
<comment type="similarity">
    <text evidence="13 15">In the N-terminal section; belongs to the carbohydrate kinase PfkB family.</text>
</comment>
<dbReference type="EC" id="2.7.1.167" evidence="15"/>
<comment type="function">
    <text evidence="1 15">Catalyzes the phosphorylation of D-glycero-D-manno-heptose 7-phosphate at the C-1 position to selectively form D-glycero-beta-D-manno-heptose-1,7-bisphosphate.</text>
</comment>
<feature type="region of interest" description="Cytidylyltransferase" evidence="15">
    <location>
        <begin position="342"/>
        <end position="479"/>
    </location>
</feature>
<dbReference type="NCBIfam" id="TIGR02199">
    <property type="entry name" value="rfaE_dom_II"/>
    <property type="match status" value="1"/>
</dbReference>
<dbReference type="InterPro" id="IPR004821">
    <property type="entry name" value="Cyt_trans-like"/>
</dbReference>
<gene>
    <name evidence="15" type="primary">hldE</name>
    <name evidence="18" type="ORF">BTE48_14585</name>
</gene>
<dbReference type="InterPro" id="IPR011611">
    <property type="entry name" value="PfkB_dom"/>
</dbReference>
<evidence type="ECO:0000256" key="9">
    <source>
        <dbReference type="ARBA" id="ARBA00023268"/>
    </source>
</evidence>
<sequence>MKLFEPTQNQILVIGDVMLDKYWHGSTDRISPEAPVPVVKVNEVDVRAGGAANVALNIAALHANAMVAGLVGHDSEAGELTELLHSKGVQTRFVAAAQPTITKLRIMSRHQQLLRLDKEERFAADSAAEVQRSTQIDLAQSSVVVLSDYAKGTLQQLSDFIAQAREAGCQVLVDPKGSDFSKYRGATLLTPNMAEFEAVVGRCHSEDEVIERAFALIDQVQLDALLVTRSEKGMTLFIPSREPIYFATNAKAVFDVTGAGDTVIGTLATGLAGGLSLEQAVEIANIAAGIAVSKLGTDTVSLTELNQALENYYGLEQKKVLSEEELIKRLQRSRQQGERVVFTNGCFDILHPGHVSYLDHAKKLGDKLIVGVNSDASVSRLKGPTRPINDLNHRMHVLGGLAAVDWVVPFEEDTPARLIAALMPNILVKGGDYTVDQIAGADTVLAAGGEVKVLNFEEGFSTTGIIQAAHQASLSKTTI</sequence>
<dbReference type="PANTHER" id="PTHR46969:SF1">
    <property type="entry name" value="BIFUNCTIONAL PROTEIN HLDE"/>
    <property type="match status" value="1"/>
</dbReference>
<evidence type="ECO:0000256" key="3">
    <source>
        <dbReference type="ARBA" id="ARBA00011738"/>
    </source>
</evidence>
<keyword evidence="19" id="KW-1185">Reference proteome</keyword>
<dbReference type="OrthoDB" id="9802794at2"/>
<evidence type="ECO:0000256" key="6">
    <source>
        <dbReference type="ARBA" id="ARBA00022741"/>
    </source>
</evidence>
<dbReference type="FunFam" id="3.40.1190.20:FF:000002">
    <property type="entry name" value="Bifunctional protein HldE"/>
    <property type="match status" value="1"/>
</dbReference>
<accession>A0A1T4S962</accession>
<dbReference type="GO" id="GO:0033786">
    <property type="term" value="F:heptose-1-phosphate adenylyltransferase activity"/>
    <property type="evidence" value="ECO:0007669"/>
    <property type="project" value="UniProtKB-UniRule"/>
</dbReference>
<dbReference type="GO" id="GO:0005829">
    <property type="term" value="C:cytosol"/>
    <property type="evidence" value="ECO:0007669"/>
    <property type="project" value="TreeGrafter"/>
</dbReference>
<evidence type="ECO:0000256" key="13">
    <source>
        <dbReference type="ARBA" id="ARBA00060955"/>
    </source>
</evidence>
<dbReference type="InterPro" id="IPR023030">
    <property type="entry name" value="Bifunc_HldE"/>
</dbReference>
<keyword evidence="9 15" id="KW-0511">Multifunctional enzyme</keyword>
<evidence type="ECO:0000313" key="18">
    <source>
        <dbReference type="EMBL" id="OPX54366.1"/>
    </source>
</evidence>
<keyword evidence="8 15" id="KW-0067">ATP-binding</keyword>
<dbReference type="Gene3D" id="3.40.1190.20">
    <property type="match status" value="1"/>
</dbReference>
<feature type="domain" description="Carbohydrate kinase PfkB" evidence="16">
    <location>
        <begin position="10"/>
        <end position="299"/>
    </location>
</feature>
<dbReference type="Proteomes" id="UP000191418">
    <property type="component" value="Unassembled WGS sequence"/>
</dbReference>
<evidence type="ECO:0000256" key="4">
    <source>
        <dbReference type="ARBA" id="ARBA00022679"/>
    </source>
</evidence>
<evidence type="ECO:0000256" key="8">
    <source>
        <dbReference type="ARBA" id="ARBA00022840"/>
    </source>
</evidence>
<organism evidence="18 19">
    <name type="scientific">Oceanospirillum multiglobuliferum</name>
    <dbReference type="NCBI Taxonomy" id="64969"/>
    <lineage>
        <taxon>Bacteria</taxon>
        <taxon>Pseudomonadati</taxon>
        <taxon>Pseudomonadota</taxon>
        <taxon>Gammaproteobacteria</taxon>
        <taxon>Oceanospirillales</taxon>
        <taxon>Oceanospirillaceae</taxon>
        <taxon>Oceanospirillum</taxon>
    </lineage>
</organism>
<dbReference type="InterPro" id="IPR014729">
    <property type="entry name" value="Rossmann-like_a/b/a_fold"/>
</dbReference>
<comment type="pathway">
    <text evidence="15">Nucleotide-sugar biosynthesis; ADP-L-glycero-beta-D-manno-heptose biosynthesis; ADP-L-glycero-beta-D-manno-heptose from D-glycero-beta-D-manno-heptose 7-phosphate: step 3/4.</text>
</comment>
<protein>
    <recommendedName>
        <fullName evidence="15">Bifunctional protein HldE</fullName>
    </recommendedName>
    <domain>
        <recommendedName>
            <fullName evidence="15">D-beta-D-heptose 7-phosphate kinase</fullName>
            <ecNumber evidence="15">2.7.1.167</ecNumber>
        </recommendedName>
        <alternativeName>
            <fullName evidence="15">D-beta-D-heptose 7-phosphotransferase</fullName>
        </alternativeName>
        <alternativeName>
            <fullName evidence="15">D-glycero-beta-D-manno-heptose-7-phosphate kinase</fullName>
        </alternativeName>
    </domain>
    <domain>
        <recommendedName>
            <fullName evidence="15">D-beta-D-heptose 1-phosphate adenylyltransferase</fullName>
            <ecNumber evidence="15">2.7.7.70</ecNumber>
        </recommendedName>
        <alternativeName>
            <fullName evidence="15">D-glycero-beta-D-manno-heptose 1-phosphate adenylyltransferase</fullName>
        </alternativeName>
    </domain>
</protein>
<reference evidence="18 19" key="1">
    <citation type="submission" date="2017-01" db="EMBL/GenBank/DDBJ databases">
        <title>Genome Sequencing of a Marine Spirillum, Oceanospirillum multiglobuliferum ATCC 33336, from Japan.</title>
        <authorList>
            <person name="Carney J.G."/>
            <person name="Trachtenberg A.M."/>
            <person name="Rheaume B.A."/>
            <person name="Linnane J.D."/>
            <person name="Pitts N.L."/>
            <person name="Mykles D.L."/>
            <person name="Maclea K.S."/>
        </authorList>
    </citation>
    <scope>NUCLEOTIDE SEQUENCE [LARGE SCALE GENOMIC DNA]</scope>
    <source>
        <strain evidence="18 19">ATCC 33336</strain>
    </source>
</reference>
<evidence type="ECO:0000256" key="14">
    <source>
        <dbReference type="ARBA" id="ARBA00061122"/>
    </source>
</evidence>
<dbReference type="NCBIfam" id="NF008454">
    <property type="entry name" value="PRK11316.1"/>
    <property type="match status" value="1"/>
</dbReference>
<dbReference type="GO" id="GO:0033785">
    <property type="term" value="F:heptose 7-phosphate kinase activity"/>
    <property type="evidence" value="ECO:0007669"/>
    <property type="project" value="UniProtKB-UniRule"/>
</dbReference>
<keyword evidence="7 15" id="KW-0418">Kinase</keyword>
<proteinExistence type="inferred from homology"/>
<name>A0A1T4S962_9GAMM</name>
<feature type="active site" evidence="15">
    <location>
        <position position="261"/>
    </location>
</feature>
<evidence type="ECO:0000256" key="15">
    <source>
        <dbReference type="HAMAP-Rule" id="MF_01603"/>
    </source>
</evidence>
<evidence type="ECO:0000256" key="2">
    <source>
        <dbReference type="ARBA" id="ARBA00003753"/>
    </source>
</evidence>
<evidence type="ECO:0000256" key="1">
    <source>
        <dbReference type="ARBA" id="ARBA00002319"/>
    </source>
</evidence>
<feature type="region of interest" description="Ribokinase" evidence="15">
    <location>
        <begin position="1"/>
        <end position="316"/>
    </location>
</feature>
<dbReference type="EMBL" id="MTSM01000027">
    <property type="protein sequence ID" value="OPX54366.1"/>
    <property type="molecule type" value="Genomic_DNA"/>
</dbReference>
<dbReference type="SUPFAM" id="SSF52374">
    <property type="entry name" value="Nucleotidylyl transferase"/>
    <property type="match status" value="1"/>
</dbReference>
<dbReference type="RefSeq" id="WP_078746371.1">
    <property type="nucleotide sequence ID" value="NZ_FUXG01000026.1"/>
</dbReference>
<dbReference type="FunFam" id="3.40.50.620:FF:000028">
    <property type="entry name" value="Bifunctional protein HldE"/>
    <property type="match status" value="1"/>
</dbReference>
<evidence type="ECO:0000256" key="11">
    <source>
        <dbReference type="ARBA" id="ARBA00047428"/>
    </source>
</evidence>
<evidence type="ECO:0000256" key="10">
    <source>
        <dbReference type="ARBA" id="ARBA00023277"/>
    </source>
</evidence>
<dbReference type="Pfam" id="PF01467">
    <property type="entry name" value="CTP_transf_like"/>
    <property type="match status" value="1"/>
</dbReference>
<evidence type="ECO:0000256" key="12">
    <source>
        <dbReference type="ARBA" id="ARBA00052873"/>
    </source>
</evidence>
<dbReference type="InterPro" id="IPR029056">
    <property type="entry name" value="Ribokinase-like"/>
</dbReference>
<comment type="catalytic activity">
    <reaction evidence="11 15">
        <text>D-glycero-beta-D-manno-heptose 1-phosphate + ATP + H(+) = ADP-D-glycero-beta-D-manno-heptose + diphosphate</text>
        <dbReference type="Rhea" id="RHEA:27465"/>
        <dbReference type="ChEBI" id="CHEBI:15378"/>
        <dbReference type="ChEBI" id="CHEBI:30616"/>
        <dbReference type="ChEBI" id="CHEBI:33019"/>
        <dbReference type="ChEBI" id="CHEBI:59967"/>
        <dbReference type="ChEBI" id="CHEBI:61593"/>
        <dbReference type="EC" id="2.7.7.70"/>
    </reaction>
</comment>
<feature type="binding site" evidence="15">
    <location>
        <begin position="192"/>
        <end position="195"/>
    </location>
    <ligand>
        <name>ATP</name>
        <dbReference type="ChEBI" id="CHEBI:30616"/>
    </ligand>
</feature>
<comment type="function">
    <text evidence="2 15">Catalyzes the ADP transfer from ATP to D-glycero-beta-D-manno-heptose 1-phosphate, yielding ADP-D-glycero-beta-D-manno-heptose.</text>
</comment>
<dbReference type="EC" id="2.7.7.70" evidence="15"/>
<dbReference type="SUPFAM" id="SSF53613">
    <property type="entry name" value="Ribokinase-like"/>
    <property type="match status" value="1"/>
</dbReference>
<evidence type="ECO:0000256" key="5">
    <source>
        <dbReference type="ARBA" id="ARBA00022695"/>
    </source>
</evidence>
<dbReference type="AlphaFoldDB" id="A0A1T4S962"/>
<feature type="domain" description="Cytidyltransferase-like" evidence="17">
    <location>
        <begin position="342"/>
        <end position="467"/>
    </location>
</feature>
<comment type="catalytic activity">
    <reaction evidence="12 15">
        <text>D-glycero-beta-D-manno-heptose 7-phosphate + ATP = D-glycero-beta-D-manno-heptose 1,7-bisphosphate + ADP + H(+)</text>
        <dbReference type="Rhea" id="RHEA:27473"/>
        <dbReference type="ChEBI" id="CHEBI:15378"/>
        <dbReference type="ChEBI" id="CHEBI:30616"/>
        <dbReference type="ChEBI" id="CHEBI:60204"/>
        <dbReference type="ChEBI" id="CHEBI:60208"/>
        <dbReference type="ChEBI" id="CHEBI:456216"/>
        <dbReference type="EC" id="2.7.1.167"/>
    </reaction>
</comment>
<dbReference type="NCBIfam" id="TIGR00125">
    <property type="entry name" value="cyt_tran_rel"/>
    <property type="match status" value="1"/>
</dbReference>
<comment type="subunit">
    <text evidence="3 15">Homodimer.</text>
</comment>
<dbReference type="CDD" id="cd01172">
    <property type="entry name" value="RfaE_like"/>
    <property type="match status" value="1"/>
</dbReference>
<dbReference type="PANTHER" id="PTHR46969">
    <property type="entry name" value="BIFUNCTIONAL PROTEIN HLDE"/>
    <property type="match status" value="1"/>
</dbReference>
<keyword evidence="10 15" id="KW-0119">Carbohydrate metabolism</keyword>
<dbReference type="InterPro" id="IPR011913">
    <property type="entry name" value="RfaE_dom_I"/>
</dbReference>
<dbReference type="GO" id="GO:0097171">
    <property type="term" value="P:ADP-L-glycero-beta-D-manno-heptose biosynthetic process"/>
    <property type="evidence" value="ECO:0007669"/>
    <property type="project" value="UniProtKB-UniPathway"/>
</dbReference>
<keyword evidence="6 15" id="KW-0547">Nucleotide-binding</keyword>